<reference evidence="2 3" key="1">
    <citation type="submission" date="2011-08" db="EMBL/GenBank/DDBJ databases">
        <authorList>
            <person name="Weinstock G."/>
            <person name="Sodergren E."/>
            <person name="Clifton S."/>
            <person name="Fulton L."/>
            <person name="Fulton B."/>
            <person name="Courtney L."/>
            <person name="Fronick C."/>
            <person name="Harrison M."/>
            <person name="Strong C."/>
            <person name="Farmer C."/>
            <person name="Delahaunty K."/>
            <person name="Markovic C."/>
            <person name="Hall O."/>
            <person name="Minx P."/>
            <person name="Tomlinson C."/>
            <person name="Mitreva M."/>
            <person name="Hou S."/>
            <person name="Chen J."/>
            <person name="Wollam A."/>
            <person name="Pepin K.H."/>
            <person name="Johnson M."/>
            <person name="Bhonagiri V."/>
            <person name="Zhang X."/>
            <person name="Suruliraj S."/>
            <person name="Warren W."/>
            <person name="Chinwalla A."/>
            <person name="Mardis E.R."/>
            <person name="Wilson R.K."/>
        </authorList>
    </citation>
    <scope>NUCLEOTIDE SEQUENCE [LARGE SCALE GENOMIC DNA]</scope>
    <source>
        <strain evidence="2 3">DP7</strain>
    </source>
</reference>
<evidence type="ECO:0000313" key="2">
    <source>
        <dbReference type="EMBL" id="EHL05764.1"/>
    </source>
</evidence>
<accession>G9XRC6</accession>
<proteinExistence type="predicted"/>
<keyword evidence="1" id="KW-0812">Transmembrane</keyword>
<keyword evidence="1" id="KW-0472">Membrane</keyword>
<feature type="transmembrane region" description="Helical" evidence="1">
    <location>
        <begin position="84"/>
        <end position="101"/>
    </location>
</feature>
<feature type="transmembrane region" description="Helical" evidence="1">
    <location>
        <begin position="41"/>
        <end position="64"/>
    </location>
</feature>
<protein>
    <submittedName>
        <fullName evidence="2">Uncharacterized protein</fullName>
    </submittedName>
</protein>
<evidence type="ECO:0000256" key="1">
    <source>
        <dbReference type="SAM" id="Phobius"/>
    </source>
</evidence>
<keyword evidence="1" id="KW-1133">Transmembrane helix</keyword>
<evidence type="ECO:0000313" key="3">
    <source>
        <dbReference type="Proteomes" id="UP000004416"/>
    </source>
</evidence>
<dbReference type="AlphaFoldDB" id="G9XRC6"/>
<dbReference type="HOGENOM" id="CLU_134380_0_0_9"/>
<dbReference type="EMBL" id="AFZX01000092">
    <property type="protein sequence ID" value="EHL05764.1"/>
    <property type="molecule type" value="Genomic_DNA"/>
</dbReference>
<organism evidence="2 3">
    <name type="scientific">Desulfitobacterium hafniense DP7</name>
    <dbReference type="NCBI Taxonomy" id="537010"/>
    <lineage>
        <taxon>Bacteria</taxon>
        <taxon>Bacillati</taxon>
        <taxon>Bacillota</taxon>
        <taxon>Clostridia</taxon>
        <taxon>Eubacteriales</taxon>
        <taxon>Desulfitobacteriaceae</taxon>
        <taxon>Desulfitobacterium</taxon>
    </lineage>
</organism>
<gene>
    <name evidence="2" type="ORF">HMPREF0322_03524</name>
</gene>
<feature type="transmembrane region" description="Helical" evidence="1">
    <location>
        <begin position="16"/>
        <end position="35"/>
    </location>
</feature>
<feature type="transmembrane region" description="Helical" evidence="1">
    <location>
        <begin position="107"/>
        <end position="130"/>
    </location>
</feature>
<dbReference type="Proteomes" id="UP000004416">
    <property type="component" value="Unassembled WGS sequence"/>
</dbReference>
<sequence>MWEQCMMKKKVRAELTKLYTGELASIVVFLVLYYWQFEGFVLPVLYPLSILCFILLQGALYWFLCLQRQKGKTIKKLGRVFYSLKYINLALIALSIPVILMSSHDNLLYTVLGFFLSLFAVVEWINYFLVRLSYKNPKILISLLRHNQLKRSKLAKEIAER</sequence>
<name>G9XRC6_DESHA</name>
<comment type="caution">
    <text evidence="2">The sequence shown here is derived from an EMBL/GenBank/DDBJ whole genome shotgun (WGS) entry which is preliminary data.</text>
</comment>